<dbReference type="OrthoDB" id="1247465at2"/>
<feature type="transmembrane region" description="Helical" evidence="13">
    <location>
        <begin position="12"/>
        <end position="34"/>
    </location>
</feature>
<evidence type="ECO:0000256" key="12">
    <source>
        <dbReference type="ARBA" id="ARBA00037975"/>
    </source>
</evidence>
<evidence type="ECO:0000256" key="7">
    <source>
        <dbReference type="ARBA" id="ARBA00022723"/>
    </source>
</evidence>
<feature type="transmembrane region" description="Helical" evidence="13">
    <location>
        <begin position="54"/>
        <end position="72"/>
    </location>
</feature>
<keyword evidence="3" id="KW-0813">Transport</keyword>
<dbReference type="EMBL" id="FMVT01000001">
    <property type="protein sequence ID" value="SCX87842.1"/>
    <property type="molecule type" value="Genomic_DNA"/>
</dbReference>
<evidence type="ECO:0000256" key="10">
    <source>
        <dbReference type="ARBA" id="ARBA00023004"/>
    </source>
</evidence>
<feature type="transmembrane region" description="Helical" evidence="13">
    <location>
        <begin position="137"/>
        <end position="162"/>
    </location>
</feature>
<dbReference type="InterPro" id="IPR011577">
    <property type="entry name" value="Cyt_b561_bac/Ni-Hgenase"/>
</dbReference>
<protein>
    <submittedName>
        <fullName evidence="15">Cytochrome b561</fullName>
    </submittedName>
</protein>
<accession>A0A1G5BCI1</accession>
<evidence type="ECO:0000256" key="11">
    <source>
        <dbReference type="ARBA" id="ARBA00023136"/>
    </source>
</evidence>
<dbReference type="InterPro" id="IPR007372">
    <property type="entry name" value="Lipid/polyisoprenoid-bd_YceI"/>
</dbReference>
<dbReference type="STRING" id="336292.SAMN05660710_00088"/>
<dbReference type="SMART" id="SM00867">
    <property type="entry name" value="YceI"/>
    <property type="match status" value="1"/>
</dbReference>
<keyword evidence="16" id="KW-1185">Reference proteome</keyword>
<evidence type="ECO:0000256" key="5">
    <source>
        <dbReference type="ARBA" id="ARBA00022617"/>
    </source>
</evidence>
<keyword evidence="5" id="KW-0349">Heme</keyword>
<dbReference type="Pfam" id="PF04264">
    <property type="entry name" value="YceI"/>
    <property type="match status" value="1"/>
</dbReference>
<evidence type="ECO:0000313" key="15">
    <source>
        <dbReference type="EMBL" id="SCX87842.1"/>
    </source>
</evidence>
<dbReference type="GO" id="GO:0020037">
    <property type="term" value="F:heme binding"/>
    <property type="evidence" value="ECO:0007669"/>
    <property type="project" value="TreeGrafter"/>
</dbReference>
<dbReference type="GO" id="GO:0046872">
    <property type="term" value="F:metal ion binding"/>
    <property type="evidence" value="ECO:0007669"/>
    <property type="project" value="UniProtKB-KW"/>
</dbReference>
<dbReference type="RefSeq" id="WP_090739556.1">
    <property type="nucleotide sequence ID" value="NZ_FMVT01000001.1"/>
</dbReference>
<dbReference type="Gene3D" id="1.20.950.20">
    <property type="entry name" value="Transmembrane di-heme cytochromes, Chain C"/>
    <property type="match status" value="1"/>
</dbReference>
<keyword evidence="11 13" id="KW-0472">Membrane</keyword>
<evidence type="ECO:0000256" key="6">
    <source>
        <dbReference type="ARBA" id="ARBA00022692"/>
    </source>
</evidence>
<dbReference type="Pfam" id="PF01292">
    <property type="entry name" value="Ni_hydr_CYTB"/>
    <property type="match status" value="1"/>
</dbReference>
<evidence type="ECO:0000256" key="1">
    <source>
        <dbReference type="ARBA" id="ARBA00001970"/>
    </source>
</evidence>
<evidence type="ECO:0000256" key="2">
    <source>
        <dbReference type="ARBA" id="ARBA00004651"/>
    </source>
</evidence>
<comment type="similarity">
    <text evidence="12">Belongs to the cytochrome b561 family.</text>
</comment>
<dbReference type="Gene3D" id="2.40.128.110">
    <property type="entry name" value="Lipid/polyisoprenoid-binding, YceI-like"/>
    <property type="match status" value="1"/>
</dbReference>
<dbReference type="InterPro" id="IPR016174">
    <property type="entry name" value="Di-haem_cyt_TM"/>
</dbReference>
<proteinExistence type="inferred from homology"/>
<keyword evidence="4" id="KW-1003">Cell membrane</keyword>
<dbReference type="SUPFAM" id="SSF101874">
    <property type="entry name" value="YceI-like"/>
    <property type="match status" value="1"/>
</dbReference>
<sequence>MLTNTTRSYGGVARTFHWLTALLIFANIGLGLAANRAPLEQMALKVQLFSLHKTLGVALLAVALLRILWAVTQSRPAPVHPDRRAETLAAETVHWLLYAALVLVPVTGWIEHAATEGYAPILWPLGQGLPLVPKSPALALTFAAIHHLFAWLLMAAIALHVAGALKHALLDRDGVLARMLLGRPAGSGRTQGGHVLPALLAAAIFAAGTGFAVATQQPAPEAAATAEAGPSEWQVTEGTLGFTVRQMGTKVAGGFSDWAAAIDFDPDSGLGQVRVSINMESVSIGTVTEQARGAAFFDVAAHPVAVFEADIRPEGAGYIADGPLTLKGAAVPVTLPFTLELDGDTARMQGSASLDRRDWQVGTGYDDEATVGFPVELAVELTATR</sequence>
<keyword evidence="9 13" id="KW-1133">Transmembrane helix</keyword>
<evidence type="ECO:0000256" key="3">
    <source>
        <dbReference type="ARBA" id="ARBA00022448"/>
    </source>
</evidence>
<comment type="subcellular location">
    <subcellularLocation>
        <location evidence="2">Cell membrane</location>
        <topology evidence="2">Multi-pass membrane protein</topology>
    </subcellularLocation>
</comment>
<keyword evidence="6 13" id="KW-0812">Transmembrane</keyword>
<dbReference type="GO" id="GO:0022904">
    <property type="term" value="P:respiratory electron transport chain"/>
    <property type="evidence" value="ECO:0007669"/>
    <property type="project" value="InterPro"/>
</dbReference>
<feature type="domain" description="Lipid/polyisoprenoid-binding YceI-like" evidence="14">
    <location>
        <begin position="232"/>
        <end position="384"/>
    </location>
</feature>
<dbReference type="PANTHER" id="PTHR30529:SF1">
    <property type="entry name" value="CYTOCHROME B561 HOMOLOG 2"/>
    <property type="match status" value="1"/>
</dbReference>
<dbReference type="SUPFAM" id="SSF81342">
    <property type="entry name" value="Transmembrane di-heme cytochromes"/>
    <property type="match status" value="1"/>
</dbReference>
<evidence type="ECO:0000256" key="9">
    <source>
        <dbReference type="ARBA" id="ARBA00022989"/>
    </source>
</evidence>
<evidence type="ECO:0000313" key="16">
    <source>
        <dbReference type="Proteomes" id="UP000199502"/>
    </source>
</evidence>
<name>A0A1G5BCI1_9RHOB</name>
<keyword evidence="7" id="KW-0479">Metal-binding</keyword>
<comment type="cofactor">
    <cofactor evidence="1">
        <name>heme b</name>
        <dbReference type="ChEBI" id="CHEBI:60344"/>
    </cofactor>
</comment>
<keyword evidence="10" id="KW-0408">Iron</keyword>
<evidence type="ECO:0000256" key="13">
    <source>
        <dbReference type="SAM" id="Phobius"/>
    </source>
</evidence>
<dbReference type="Proteomes" id="UP000199502">
    <property type="component" value="Unassembled WGS sequence"/>
</dbReference>
<dbReference type="InterPro" id="IPR036761">
    <property type="entry name" value="TTHA0802/YceI-like_sf"/>
</dbReference>
<evidence type="ECO:0000259" key="14">
    <source>
        <dbReference type="SMART" id="SM00867"/>
    </source>
</evidence>
<dbReference type="AlphaFoldDB" id="A0A1G5BCI1"/>
<dbReference type="GO" id="GO:0009055">
    <property type="term" value="F:electron transfer activity"/>
    <property type="evidence" value="ECO:0007669"/>
    <property type="project" value="InterPro"/>
</dbReference>
<organism evidence="15 16">
    <name type="scientific">Paracoccus tibetensis</name>
    <dbReference type="NCBI Taxonomy" id="336292"/>
    <lineage>
        <taxon>Bacteria</taxon>
        <taxon>Pseudomonadati</taxon>
        <taxon>Pseudomonadota</taxon>
        <taxon>Alphaproteobacteria</taxon>
        <taxon>Rhodobacterales</taxon>
        <taxon>Paracoccaceae</taxon>
        <taxon>Paracoccus</taxon>
    </lineage>
</organism>
<keyword evidence="8" id="KW-0249">Electron transport</keyword>
<reference evidence="15 16" key="1">
    <citation type="submission" date="2016-10" db="EMBL/GenBank/DDBJ databases">
        <authorList>
            <person name="de Groot N.N."/>
        </authorList>
    </citation>
    <scope>NUCLEOTIDE SEQUENCE [LARGE SCALE GENOMIC DNA]</scope>
    <source>
        <strain evidence="15 16">CGMCC 1.8925</strain>
    </source>
</reference>
<dbReference type="GO" id="GO:0005886">
    <property type="term" value="C:plasma membrane"/>
    <property type="evidence" value="ECO:0007669"/>
    <property type="project" value="UniProtKB-SubCell"/>
</dbReference>
<evidence type="ECO:0000256" key="4">
    <source>
        <dbReference type="ARBA" id="ARBA00022475"/>
    </source>
</evidence>
<evidence type="ECO:0000256" key="8">
    <source>
        <dbReference type="ARBA" id="ARBA00022982"/>
    </source>
</evidence>
<feature type="transmembrane region" description="Helical" evidence="13">
    <location>
        <begin position="93"/>
        <end position="110"/>
    </location>
</feature>
<dbReference type="PANTHER" id="PTHR30529">
    <property type="entry name" value="CYTOCHROME B561"/>
    <property type="match status" value="1"/>
</dbReference>
<dbReference type="InterPro" id="IPR052168">
    <property type="entry name" value="Cytochrome_b561_oxidase"/>
</dbReference>
<gene>
    <name evidence="15" type="ORF">SAMN05660710_00088</name>
</gene>